<sequence length="67" mass="7143">MTTQLIPLILLGGEASQLIGATVPAGLPGRNSARPTGISCFSRFTGARAKTCPLLRGWFWDVWAAEI</sequence>
<dbReference type="AlphaFoldDB" id="A0A8J6J731"/>
<gene>
    <name evidence="1" type="ORF">H8S11_02025</name>
</gene>
<name>A0A8J6J731_9FIRM</name>
<comment type="caution">
    <text evidence="1">The sequence shown here is derived from an EMBL/GenBank/DDBJ whole genome shotgun (WGS) entry which is preliminary data.</text>
</comment>
<evidence type="ECO:0000313" key="1">
    <source>
        <dbReference type="EMBL" id="MBC5721602.1"/>
    </source>
</evidence>
<dbReference type="RefSeq" id="WP_186852002.1">
    <property type="nucleotide sequence ID" value="NZ_JACOPO010000001.1"/>
</dbReference>
<keyword evidence="2" id="KW-1185">Reference proteome</keyword>
<dbReference type="Proteomes" id="UP000628736">
    <property type="component" value="Unassembled WGS sequence"/>
</dbReference>
<accession>A0A8J6J731</accession>
<dbReference type="EMBL" id="JACOPO010000001">
    <property type="protein sequence ID" value="MBC5721602.1"/>
    <property type="molecule type" value="Genomic_DNA"/>
</dbReference>
<proteinExistence type="predicted"/>
<organism evidence="1 2">
    <name type="scientific">Flintibacter hominis</name>
    <dbReference type="NCBI Taxonomy" id="2763048"/>
    <lineage>
        <taxon>Bacteria</taxon>
        <taxon>Bacillati</taxon>
        <taxon>Bacillota</taxon>
        <taxon>Clostridia</taxon>
        <taxon>Eubacteriales</taxon>
        <taxon>Flintibacter</taxon>
    </lineage>
</organism>
<reference evidence="1" key="1">
    <citation type="submission" date="2020-08" db="EMBL/GenBank/DDBJ databases">
        <title>Genome public.</title>
        <authorList>
            <person name="Liu C."/>
            <person name="Sun Q."/>
        </authorList>
    </citation>
    <scope>NUCLEOTIDE SEQUENCE</scope>
    <source>
        <strain evidence="1">NSJ-23</strain>
    </source>
</reference>
<evidence type="ECO:0000313" key="2">
    <source>
        <dbReference type="Proteomes" id="UP000628736"/>
    </source>
</evidence>
<protein>
    <submittedName>
        <fullName evidence="1">Uncharacterized protein</fullName>
    </submittedName>
</protein>